<gene>
    <name evidence="2" type="ordered locus">MTR_3g064550</name>
</gene>
<keyword evidence="1 2" id="KW-0812">Transmembrane</keyword>
<evidence type="ECO:0000313" key="4">
    <source>
        <dbReference type="Proteomes" id="UP000002051"/>
    </source>
</evidence>
<organism evidence="2 4">
    <name type="scientific">Medicago truncatula</name>
    <name type="common">Barrel medic</name>
    <name type="synonym">Medicago tribuloides</name>
    <dbReference type="NCBI Taxonomy" id="3880"/>
    <lineage>
        <taxon>Eukaryota</taxon>
        <taxon>Viridiplantae</taxon>
        <taxon>Streptophyta</taxon>
        <taxon>Embryophyta</taxon>
        <taxon>Tracheophyta</taxon>
        <taxon>Spermatophyta</taxon>
        <taxon>Magnoliopsida</taxon>
        <taxon>eudicotyledons</taxon>
        <taxon>Gunneridae</taxon>
        <taxon>Pentapetalae</taxon>
        <taxon>rosids</taxon>
        <taxon>fabids</taxon>
        <taxon>Fabales</taxon>
        <taxon>Fabaceae</taxon>
        <taxon>Papilionoideae</taxon>
        <taxon>50 kb inversion clade</taxon>
        <taxon>NPAAA clade</taxon>
        <taxon>Hologalegina</taxon>
        <taxon>IRL clade</taxon>
        <taxon>Trifolieae</taxon>
        <taxon>Medicago</taxon>
    </lineage>
</organism>
<reference evidence="2 4" key="2">
    <citation type="journal article" date="2014" name="BMC Genomics">
        <title>An improved genome release (version Mt4.0) for the model legume Medicago truncatula.</title>
        <authorList>
            <person name="Tang H."/>
            <person name="Krishnakumar V."/>
            <person name="Bidwell S."/>
            <person name="Rosen B."/>
            <person name="Chan A."/>
            <person name="Zhou S."/>
            <person name="Gentzbittel L."/>
            <person name="Childs K.L."/>
            <person name="Yandell M."/>
            <person name="Gundlach H."/>
            <person name="Mayer K.F."/>
            <person name="Schwartz D.C."/>
            <person name="Town C.D."/>
        </authorList>
    </citation>
    <scope>GENOME REANNOTATION</scope>
    <source>
        <strain evidence="3 4">cv. Jemalong A17</strain>
    </source>
</reference>
<keyword evidence="1" id="KW-0472">Membrane</keyword>
<keyword evidence="4" id="KW-1185">Reference proteome</keyword>
<dbReference type="HOGENOM" id="CLU_2187824_0_0_1"/>
<protein>
    <submittedName>
        <fullName evidence="2">Transmembrane protein, putative</fullName>
    </submittedName>
</protein>
<dbReference type="PaxDb" id="3880-AES70888"/>
<feature type="transmembrane region" description="Helical" evidence="1">
    <location>
        <begin position="72"/>
        <end position="95"/>
    </location>
</feature>
<name>G7J7Z4_MEDTR</name>
<dbReference type="EnsemblPlants" id="AES70888">
    <property type="protein sequence ID" value="AES70888"/>
    <property type="gene ID" value="MTR_3g064550"/>
</dbReference>
<keyword evidence="1" id="KW-1133">Transmembrane helix</keyword>
<proteinExistence type="predicted"/>
<sequence length="109" mass="12241">MALRVQPKIKHFCWRWLRYCLPTRFNLQSRSPLLISLCGGAITIWKMKCTCLCICLFMVAKTCQCSCILCPGIGYGLGLITCGATVSMIMSSLLIQYDLNHKQIESSVT</sequence>
<evidence type="ECO:0000313" key="3">
    <source>
        <dbReference type="EnsemblPlants" id="AES70888"/>
    </source>
</evidence>
<accession>G7J7Z4</accession>
<reference evidence="2 4" key="1">
    <citation type="journal article" date="2011" name="Nature">
        <title>The Medicago genome provides insight into the evolution of rhizobial symbioses.</title>
        <authorList>
            <person name="Young N.D."/>
            <person name="Debelle F."/>
            <person name="Oldroyd G.E."/>
            <person name="Geurts R."/>
            <person name="Cannon S.B."/>
            <person name="Udvardi M.K."/>
            <person name="Benedito V.A."/>
            <person name="Mayer K.F."/>
            <person name="Gouzy J."/>
            <person name="Schoof H."/>
            <person name="Van de Peer Y."/>
            <person name="Proost S."/>
            <person name="Cook D.R."/>
            <person name="Meyers B.C."/>
            <person name="Spannagl M."/>
            <person name="Cheung F."/>
            <person name="De Mita S."/>
            <person name="Krishnakumar V."/>
            <person name="Gundlach H."/>
            <person name="Zhou S."/>
            <person name="Mudge J."/>
            <person name="Bharti A.K."/>
            <person name="Murray J.D."/>
            <person name="Naoumkina M.A."/>
            <person name="Rosen B."/>
            <person name="Silverstein K.A."/>
            <person name="Tang H."/>
            <person name="Rombauts S."/>
            <person name="Zhao P.X."/>
            <person name="Zhou P."/>
            <person name="Barbe V."/>
            <person name="Bardou P."/>
            <person name="Bechner M."/>
            <person name="Bellec A."/>
            <person name="Berger A."/>
            <person name="Berges H."/>
            <person name="Bidwell S."/>
            <person name="Bisseling T."/>
            <person name="Choisne N."/>
            <person name="Couloux A."/>
            <person name="Denny R."/>
            <person name="Deshpande S."/>
            <person name="Dai X."/>
            <person name="Doyle J.J."/>
            <person name="Dudez A.M."/>
            <person name="Farmer A.D."/>
            <person name="Fouteau S."/>
            <person name="Franken C."/>
            <person name="Gibelin C."/>
            <person name="Gish J."/>
            <person name="Goldstein S."/>
            <person name="Gonzalez A.J."/>
            <person name="Green P.J."/>
            <person name="Hallab A."/>
            <person name="Hartog M."/>
            <person name="Hua A."/>
            <person name="Humphray S.J."/>
            <person name="Jeong D.H."/>
            <person name="Jing Y."/>
            <person name="Jocker A."/>
            <person name="Kenton S.M."/>
            <person name="Kim D.J."/>
            <person name="Klee K."/>
            <person name="Lai H."/>
            <person name="Lang C."/>
            <person name="Lin S."/>
            <person name="Macmil S.L."/>
            <person name="Magdelenat G."/>
            <person name="Matthews L."/>
            <person name="McCorrison J."/>
            <person name="Monaghan E.L."/>
            <person name="Mun J.H."/>
            <person name="Najar F.Z."/>
            <person name="Nicholson C."/>
            <person name="Noirot C."/>
            <person name="O'Bleness M."/>
            <person name="Paule C.R."/>
            <person name="Poulain J."/>
            <person name="Prion F."/>
            <person name="Qin B."/>
            <person name="Qu C."/>
            <person name="Retzel E.F."/>
            <person name="Riddle C."/>
            <person name="Sallet E."/>
            <person name="Samain S."/>
            <person name="Samson N."/>
            <person name="Sanders I."/>
            <person name="Saurat O."/>
            <person name="Scarpelli C."/>
            <person name="Schiex T."/>
            <person name="Segurens B."/>
            <person name="Severin A.J."/>
            <person name="Sherrier D.J."/>
            <person name="Shi R."/>
            <person name="Sims S."/>
            <person name="Singer S.R."/>
            <person name="Sinharoy S."/>
            <person name="Sterck L."/>
            <person name="Viollet A."/>
            <person name="Wang B.B."/>
            <person name="Wang K."/>
            <person name="Wang M."/>
            <person name="Wang X."/>
            <person name="Warfsmann J."/>
            <person name="Weissenbach J."/>
            <person name="White D.D."/>
            <person name="White J.D."/>
            <person name="Wiley G.B."/>
            <person name="Wincker P."/>
            <person name="Xing Y."/>
            <person name="Yang L."/>
            <person name="Yao Z."/>
            <person name="Ying F."/>
            <person name="Zhai J."/>
            <person name="Zhou L."/>
            <person name="Zuber A."/>
            <person name="Denarie J."/>
            <person name="Dixon R.A."/>
            <person name="May G.D."/>
            <person name="Schwartz D.C."/>
            <person name="Rogers J."/>
            <person name="Quetier F."/>
            <person name="Town C.D."/>
            <person name="Roe B.A."/>
        </authorList>
    </citation>
    <scope>NUCLEOTIDE SEQUENCE [LARGE SCALE GENOMIC DNA]</scope>
    <source>
        <strain evidence="2">A17</strain>
        <strain evidence="3 4">cv. Jemalong A17</strain>
    </source>
</reference>
<dbReference type="Proteomes" id="UP000002051">
    <property type="component" value="Chromosome 3"/>
</dbReference>
<dbReference type="AlphaFoldDB" id="G7J7Z4"/>
<reference evidence="3" key="3">
    <citation type="submission" date="2015-04" db="UniProtKB">
        <authorList>
            <consortium name="EnsemblPlants"/>
        </authorList>
    </citation>
    <scope>IDENTIFICATION</scope>
    <source>
        <strain evidence="3">cv. Jemalong A17</strain>
    </source>
</reference>
<evidence type="ECO:0000256" key="1">
    <source>
        <dbReference type="SAM" id="Phobius"/>
    </source>
</evidence>
<dbReference type="EMBL" id="CM001219">
    <property type="protein sequence ID" value="AES70888.1"/>
    <property type="molecule type" value="Genomic_DNA"/>
</dbReference>
<evidence type="ECO:0000313" key="2">
    <source>
        <dbReference type="EMBL" id="AES70888.1"/>
    </source>
</evidence>